<dbReference type="Pfam" id="PF08534">
    <property type="entry name" value="Redoxin"/>
    <property type="match status" value="1"/>
</dbReference>
<protein>
    <recommendedName>
        <fullName evidence="2">Redoxin domain-containing protein</fullName>
    </recommendedName>
</protein>
<dbReference type="Proteomes" id="UP000189800">
    <property type="component" value="Unassembled WGS sequence"/>
</dbReference>
<organism evidence="3 4">
    <name type="scientific">Moraxella pluranimalium</name>
    <dbReference type="NCBI Taxonomy" id="470453"/>
    <lineage>
        <taxon>Bacteria</taxon>
        <taxon>Pseudomonadati</taxon>
        <taxon>Pseudomonadota</taxon>
        <taxon>Gammaproteobacteria</taxon>
        <taxon>Moraxellales</taxon>
        <taxon>Moraxellaceae</taxon>
        <taxon>Moraxella</taxon>
    </lineage>
</organism>
<dbReference type="AlphaFoldDB" id="A0A1T0CT17"/>
<proteinExistence type="predicted"/>
<name>A0A1T0CT17_9GAMM</name>
<keyword evidence="1" id="KW-1133">Transmembrane helix</keyword>
<dbReference type="InterPro" id="IPR013740">
    <property type="entry name" value="Redoxin"/>
</dbReference>
<reference evidence="3 4" key="1">
    <citation type="submission" date="2017-02" db="EMBL/GenBank/DDBJ databases">
        <title>Draft genome sequence of Moraxella pluranimalium CCUG 54913T type strain.</title>
        <authorList>
            <person name="Salva-Serra F."/>
            <person name="Engstrom-Jakobsson H."/>
            <person name="Thorell K."/>
            <person name="Jaen-Luchoro D."/>
            <person name="Gonzales-Siles L."/>
            <person name="Karlsson R."/>
            <person name="Yazdan S."/>
            <person name="Boulund F."/>
            <person name="Johnning A."/>
            <person name="Engstrand L."/>
            <person name="Kristiansson E."/>
            <person name="Moore E."/>
        </authorList>
    </citation>
    <scope>NUCLEOTIDE SEQUENCE [LARGE SCALE GENOMIC DNA]</scope>
    <source>
        <strain evidence="3 4">CCUG 54913</strain>
    </source>
</reference>
<dbReference type="InterPro" id="IPR036249">
    <property type="entry name" value="Thioredoxin-like_sf"/>
</dbReference>
<evidence type="ECO:0000313" key="4">
    <source>
        <dbReference type="Proteomes" id="UP000189800"/>
    </source>
</evidence>
<dbReference type="Gene3D" id="3.40.30.10">
    <property type="entry name" value="Glutaredoxin"/>
    <property type="match status" value="1"/>
</dbReference>
<dbReference type="OrthoDB" id="9796554at2"/>
<dbReference type="PANTHER" id="PTHR42852">
    <property type="entry name" value="THIOL:DISULFIDE INTERCHANGE PROTEIN DSBE"/>
    <property type="match status" value="1"/>
</dbReference>
<keyword evidence="1" id="KW-0812">Transmembrane</keyword>
<keyword evidence="1" id="KW-0472">Membrane</keyword>
<evidence type="ECO:0000256" key="1">
    <source>
        <dbReference type="SAM" id="Phobius"/>
    </source>
</evidence>
<dbReference type="InterPro" id="IPR050553">
    <property type="entry name" value="Thioredoxin_ResA/DsbE_sf"/>
</dbReference>
<gene>
    <name evidence="3" type="ORF">B0680_01235</name>
</gene>
<dbReference type="SUPFAM" id="SSF52833">
    <property type="entry name" value="Thioredoxin-like"/>
    <property type="match status" value="1"/>
</dbReference>
<dbReference type="RefSeq" id="WP_078253241.1">
    <property type="nucleotide sequence ID" value="NZ_MUYU01000006.1"/>
</dbReference>
<feature type="transmembrane region" description="Helical" evidence="1">
    <location>
        <begin position="7"/>
        <end position="24"/>
    </location>
</feature>
<feature type="domain" description="Redoxin" evidence="2">
    <location>
        <begin position="51"/>
        <end position="149"/>
    </location>
</feature>
<comment type="caution">
    <text evidence="3">The sequence shown here is derived from an EMBL/GenBank/DDBJ whole genome shotgun (WGS) entry which is preliminary data.</text>
</comment>
<keyword evidence="4" id="KW-1185">Reference proteome</keyword>
<evidence type="ECO:0000313" key="3">
    <source>
        <dbReference type="EMBL" id="OOS25486.1"/>
    </source>
</evidence>
<dbReference type="PANTHER" id="PTHR42852:SF17">
    <property type="entry name" value="THIOREDOXIN-LIKE PROTEIN HI_1115"/>
    <property type="match status" value="1"/>
</dbReference>
<evidence type="ECO:0000259" key="2">
    <source>
        <dbReference type="Pfam" id="PF08534"/>
    </source>
</evidence>
<sequence>MKWIKTLVSYALIFAIIYTVVNYWRAPVSAPLSSQVSTLETSTTLGISPAVLQQSHQTPVLVYFWATWCGVCSITSGNIQAISQTYPVQTIAIQSGTADEVHQFMKNHGYDFAVVHDMDGRIFDAWQGQVAPSFVIIKDGQVVQRFTGIAPLWSLHARLWWATI</sequence>
<dbReference type="STRING" id="470453.B0680_01235"/>
<accession>A0A1T0CT17</accession>
<dbReference type="EMBL" id="MUYU01000006">
    <property type="protein sequence ID" value="OOS25486.1"/>
    <property type="molecule type" value="Genomic_DNA"/>
</dbReference>
<dbReference type="GO" id="GO:0016491">
    <property type="term" value="F:oxidoreductase activity"/>
    <property type="evidence" value="ECO:0007669"/>
    <property type="project" value="InterPro"/>
</dbReference>